<protein>
    <submittedName>
        <fullName evidence="2">Uncharacterized protein</fullName>
    </submittedName>
</protein>
<keyword evidence="3" id="KW-1185">Reference proteome</keyword>
<comment type="caution">
    <text evidence="2">The sequence shown here is derived from an EMBL/GenBank/DDBJ whole genome shotgun (WGS) entry which is preliminary data.</text>
</comment>
<reference evidence="2 3" key="1">
    <citation type="submission" date="2020-01" db="EMBL/GenBank/DDBJ databases">
        <authorList>
            <person name="Gupta K D."/>
        </authorList>
    </citation>
    <scope>NUCLEOTIDE SEQUENCE [LARGE SCALE GENOMIC DNA]</scope>
</reference>
<proteinExistence type="predicted"/>
<evidence type="ECO:0000313" key="3">
    <source>
        <dbReference type="Proteomes" id="UP000467700"/>
    </source>
</evidence>
<sequence length="220" mass="24479">MSFTALNSDNCGTANAPEQRTGSTYAARVSTARLMLADRRNRQLVISGERAGLATTYKAYTQEDIRGRLGRPSFPAGEKNKTFLGQGRSRPERTSTHQGCSTTWFCLGYIVLQKTIEDKNTANLTVTRLEVEKQQQQQELKKLKEETKKLKERLGKSESEQRQTKKELTSKAKECNQLRIQLAASETQATKRSADVKKLLADFSSQIDMASLPQAAAAST</sequence>
<feature type="region of interest" description="Disordered" evidence="1">
    <location>
        <begin position="150"/>
        <end position="170"/>
    </location>
</feature>
<dbReference type="Proteomes" id="UP000467700">
    <property type="component" value="Unassembled WGS sequence"/>
</dbReference>
<dbReference type="EMBL" id="CACVBS010000024">
    <property type="protein sequence ID" value="CAA7259311.1"/>
    <property type="molecule type" value="Genomic_DNA"/>
</dbReference>
<gene>
    <name evidence="2" type="ORF">AAE3_LOCUS1754</name>
</gene>
<dbReference type="AlphaFoldDB" id="A0A8S0VWG2"/>
<name>A0A8S0VWG2_CYCAE</name>
<evidence type="ECO:0000313" key="2">
    <source>
        <dbReference type="EMBL" id="CAA7259311.1"/>
    </source>
</evidence>
<evidence type="ECO:0000256" key="1">
    <source>
        <dbReference type="SAM" id="MobiDB-lite"/>
    </source>
</evidence>
<accession>A0A8S0VWG2</accession>
<organism evidence="2 3">
    <name type="scientific">Cyclocybe aegerita</name>
    <name type="common">Black poplar mushroom</name>
    <name type="synonym">Agrocybe aegerita</name>
    <dbReference type="NCBI Taxonomy" id="1973307"/>
    <lineage>
        <taxon>Eukaryota</taxon>
        <taxon>Fungi</taxon>
        <taxon>Dikarya</taxon>
        <taxon>Basidiomycota</taxon>
        <taxon>Agaricomycotina</taxon>
        <taxon>Agaricomycetes</taxon>
        <taxon>Agaricomycetidae</taxon>
        <taxon>Agaricales</taxon>
        <taxon>Agaricineae</taxon>
        <taxon>Bolbitiaceae</taxon>
        <taxon>Cyclocybe</taxon>
    </lineage>
</organism>
<feature type="region of interest" description="Disordered" evidence="1">
    <location>
        <begin position="68"/>
        <end position="95"/>
    </location>
</feature>
<feature type="region of interest" description="Disordered" evidence="1">
    <location>
        <begin position="1"/>
        <end position="24"/>
    </location>
</feature>